<keyword evidence="1" id="KW-0812">Transmembrane</keyword>
<gene>
    <name evidence="2" type="ORF">L336_0092</name>
</gene>
<dbReference type="SUPFAM" id="SSF54523">
    <property type="entry name" value="Pili subunits"/>
    <property type="match status" value="1"/>
</dbReference>
<name>R4PJY4_9BACT</name>
<dbReference type="KEGG" id="saal:L336_0092"/>
<dbReference type="AlphaFoldDB" id="R4PJY4"/>
<feature type="transmembrane region" description="Helical" evidence="1">
    <location>
        <begin position="12"/>
        <end position="36"/>
    </location>
</feature>
<dbReference type="HOGENOM" id="CLU_1560167_0_0_0"/>
<proteinExistence type="predicted"/>
<dbReference type="InterPro" id="IPR045584">
    <property type="entry name" value="Pilin-like"/>
</dbReference>
<accession>R4PJY4</accession>
<evidence type="ECO:0000313" key="2">
    <source>
        <dbReference type="EMBL" id="AGL61803.1"/>
    </source>
</evidence>
<keyword evidence="3" id="KW-1185">Reference proteome</keyword>
<protein>
    <submittedName>
        <fullName evidence="2">Putative Type II secretion system protein G</fullName>
    </submittedName>
</protein>
<organism evidence="2 3">
    <name type="scientific">Candidatus Saccharimonas aalborgensis</name>
    <dbReference type="NCBI Taxonomy" id="1332188"/>
    <lineage>
        <taxon>Bacteria</taxon>
        <taxon>Candidatus Saccharimonadota</taxon>
        <taxon>Candidatus Saccharimonadia</taxon>
        <taxon>Candidatus Saccharimonadales</taxon>
        <taxon>Candidatus Saccharimonadaceae</taxon>
        <taxon>Candidatus Saccharimonas</taxon>
    </lineage>
</organism>
<sequence length="171" mass="18540">MHVRYQPSCVSGFTIVEILVVIGVIAILTVISVVSYSGIIQHAQDSAVRHDIANIATQTKLHWTDNRRFPTVAEFKAIGVHINKQTYGVNPVGATIFYCVDNAGTTYSLVARVKSSTIIKYLSSTDQISAYSGSTTAPQLCLDSGIVGTTSTVQYTGFTNNGSWYPWVLDS</sequence>
<keyword evidence="1" id="KW-0472">Membrane</keyword>
<dbReference type="Proteomes" id="UP000013893">
    <property type="component" value="Chromosome"/>
</dbReference>
<reference evidence="2 3" key="1">
    <citation type="journal article" date="2013" name="Nat. Biotechnol.">
        <title>Genome sequences of rare, uncultured bacteria obtained by differential coverage binning of multiple metagenomes.</title>
        <authorList>
            <person name="Albertsen M."/>
            <person name="Hugenholtz P."/>
            <person name="Skarshewski A."/>
            <person name="Nielsen K.L."/>
            <person name="Tyson G.W."/>
            <person name="Nielsen P.H."/>
        </authorList>
    </citation>
    <scope>NUCLEOTIDE SEQUENCE [LARGE SCALE GENOMIC DNA]</scope>
    <source>
        <strain evidence="2">TM71</strain>
    </source>
</reference>
<evidence type="ECO:0000313" key="3">
    <source>
        <dbReference type="Proteomes" id="UP000013893"/>
    </source>
</evidence>
<dbReference type="InterPro" id="IPR012902">
    <property type="entry name" value="N_methyl_site"/>
</dbReference>
<keyword evidence="1" id="KW-1133">Transmembrane helix</keyword>
<dbReference type="EMBL" id="CP005957">
    <property type="protein sequence ID" value="AGL61803.1"/>
    <property type="molecule type" value="Genomic_DNA"/>
</dbReference>
<dbReference type="STRING" id="1332188.L336_0092"/>
<evidence type="ECO:0000256" key="1">
    <source>
        <dbReference type="SAM" id="Phobius"/>
    </source>
</evidence>
<dbReference type="Pfam" id="PF07963">
    <property type="entry name" value="N_methyl"/>
    <property type="match status" value="1"/>
</dbReference>
<dbReference type="Gene3D" id="3.30.700.10">
    <property type="entry name" value="Glycoprotein, Type 4 Pilin"/>
    <property type="match status" value="1"/>
</dbReference>